<dbReference type="InterPro" id="IPR050406">
    <property type="entry name" value="FGGY_Carb_Kinase"/>
</dbReference>
<dbReference type="SUPFAM" id="SSF53067">
    <property type="entry name" value="Actin-like ATPase domain"/>
    <property type="match status" value="2"/>
</dbReference>
<dbReference type="InterPro" id="IPR000577">
    <property type="entry name" value="Carb_kinase_FGGY"/>
</dbReference>
<keyword evidence="3" id="KW-0547">Nucleotide-binding</keyword>
<dbReference type="InterPro" id="IPR018484">
    <property type="entry name" value="FGGY_N"/>
</dbReference>
<evidence type="ECO:0000256" key="3">
    <source>
        <dbReference type="ARBA" id="ARBA00022741"/>
    </source>
</evidence>
<evidence type="ECO:0000256" key="2">
    <source>
        <dbReference type="ARBA" id="ARBA00022679"/>
    </source>
</evidence>
<keyword evidence="10" id="KW-1185">Reference proteome</keyword>
<accession>A0A1T4LR95</accession>
<dbReference type="FunFam" id="3.30.420.40:FF:000064">
    <property type="entry name" value="Rhamnulokinase"/>
    <property type="match status" value="1"/>
</dbReference>
<dbReference type="InterPro" id="IPR018485">
    <property type="entry name" value="FGGY_C"/>
</dbReference>
<dbReference type="CDD" id="cd07771">
    <property type="entry name" value="ASKHA_NBD_FGGY_RhaB-like"/>
    <property type="match status" value="1"/>
</dbReference>
<comment type="similarity">
    <text evidence="1">Belongs to the FGGY kinase family.</text>
</comment>
<dbReference type="Proteomes" id="UP000190328">
    <property type="component" value="Unassembled WGS sequence"/>
</dbReference>
<reference evidence="10" key="1">
    <citation type="submission" date="2017-02" db="EMBL/GenBank/DDBJ databases">
        <authorList>
            <person name="Varghese N."/>
            <person name="Submissions S."/>
        </authorList>
    </citation>
    <scope>NUCLEOTIDE SEQUENCE [LARGE SCALE GENOMIC DNA]</scope>
    <source>
        <strain evidence="10">ATCC BAA-1030</strain>
    </source>
</reference>
<dbReference type="AlphaFoldDB" id="A0A1T4LR95"/>
<evidence type="ECO:0000256" key="1">
    <source>
        <dbReference type="ARBA" id="ARBA00009156"/>
    </source>
</evidence>
<dbReference type="EMBL" id="FUXI01000006">
    <property type="protein sequence ID" value="SJZ56964.1"/>
    <property type="molecule type" value="Genomic_DNA"/>
</dbReference>
<evidence type="ECO:0000259" key="7">
    <source>
        <dbReference type="Pfam" id="PF00370"/>
    </source>
</evidence>
<feature type="domain" description="Carbohydrate kinase FGGY C-terminal" evidence="8">
    <location>
        <begin position="250"/>
        <end position="440"/>
    </location>
</feature>
<feature type="domain" description="Carbohydrate kinase FGGY N-terminal" evidence="7">
    <location>
        <begin position="5"/>
        <end position="240"/>
    </location>
</feature>
<sequence length="486" mass="54959">MQKNVLAFDLGASSGRAILGVYKDEDFQMEEIHRFPNVPVEQDGVLYWDLHYLFEQIKKGLELACDLCEIDSLAIDTWGVDFGLIDEEGNCLGKPVHYRDTRTQGMLKEVETFISSKELYERTGNQLMEINTLFQLLALKQQQPELLEKTKDILLMPDLFNYLLTGKKRAEVSIASTTQMLNSKTKTWDVKLLEKLQIPTTILPEIVQEGNHLGKVKREFINQEVEVLNISAHDTASAVVSVPAQERFLFISCGTWSLVGTELEQPVLSEKAYEYNFSNETGQGGTTRFLKNCTGLWIVQELKRNFEERGEEFTFSEIAEMAQQAEAFICLFDTDDEMFATPGDMIERIRAYAKKTNQTSPNTPAEFFRSAYESLAMKYRGVFNEISEVTGFTFDTVNIVGGGSQAKILCQMVANASGKKVIAGPKEATAIGNLAIQLMAHGVFEDIHKIREWVSTLEETIAYQPEEIEKWAEFGVVYERVIACDK</sequence>
<keyword evidence="4 9" id="KW-0418">Kinase</keyword>
<dbReference type="GO" id="GO:0008993">
    <property type="term" value="F:rhamnulokinase activity"/>
    <property type="evidence" value="ECO:0007669"/>
    <property type="project" value="InterPro"/>
</dbReference>
<dbReference type="OrthoDB" id="9805576at2"/>
<organism evidence="9 10">
    <name type="scientific">Pilibacter termitis</name>
    <dbReference type="NCBI Taxonomy" id="263852"/>
    <lineage>
        <taxon>Bacteria</taxon>
        <taxon>Bacillati</taxon>
        <taxon>Bacillota</taxon>
        <taxon>Bacilli</taxon>
        <taxon>Lactobacillales</taxon>
        <taxon>Enterococcaceae</taxon>
        <taxon>Pilibacter</taxon>
    </lineage>
</organism>
<proteinExistence type="inferred from homology"/>
<dbReference type="GO" id="GO:0005524">
    <property type="term" value="F:ATP binding"/>
    <property type="evidence" value="ECO:0007669"/>
    <property type="project" value="UniProtKB-KW"/>
</dbReference>
<evidence type="ECO:0000259" key="8">
    <source>
        <dbReference type="Pfam" id="PF02782"/>
    </source>
</evidence>
<dbReference type="Gene3D" id="3.30.420.40">
    <property type="match status" value="2"/>
</dbReference>
<dbReference type="STRING" id="263852.SAMN02745116_00764"/>
<keyword evidence="2" id="KW-0808">Transferase</keyword>
<dbReference type="InterPro" id="IPR043129">
    <property type="entry name" value="ATPase_NBD"/>
</dbReference>
<dbReference type="Pfam" id="PF00370">
    <property type="entry name" value="FGGY_N"/>
    <property type="match status" value="1"/>
</dbReference>
<keyword evidence="5" id="KW-0067">ATP-binding</keyword>
<evidence type="ECO:0000256" key="5">
    <source>
        <dbReference type="ARBA" id="ARBA00022840"/>
    </source>
</evidence>
<dbReference type="RefSeq" id="WP_078806716.1">
    <property type="nucleotide sequence ID" value="NZ_FUXI01000006.1"/>
</dbReference>
<keyword evidence="6" id="KW-0684">Rhamnose metabolism</keyword>
<dbReference type="GO" id="GO:0019301">
    <property type="term" value="P:rhamnose catabolic process"/>
    <property type="evidence" value="ECO:0007669"/>
    <property type="project" value="InterPro"/>
</dbReference>
<dbReference type="Pfam" id="PF02782">
    <property type="entry name" value="FGGY_C"/>
    <property type="match status" value="1"/>
</dbReference>
<gene>
    <name evidence="9" type="ORF">SAMN02745116_00764</name>
</gene>
<dbReference type="InterPro" id="IPR013449">
    <property type="entry name" value="Rhamnulokinase"/>
</dbReference>
<protein>
    <submittedName>
        <fullName evidence="9">L-fuculokinase</fullName>
    </submittedName>
</protein>
<evidence type="ECO:0000256" key="4">
    <source>
        <dbReference type="ARBA" id="ARBA00022777"/>
    </source>
</evidence>
<evidence type="ECO:0000313" key="10">
    <source>
        <dbReference type="Proteomes" id="UP000190328"/>
    </source>
</evidence>
<dbReference type="PANTHER" id="PTHR43095">
    <property type="entry name" value="SUGAR KINASE"/>
    <property type="match status" value="1"/>
</dbReference>
<evidence type="ECO:0000313" key="9">
    <source>
        <dbReference type="EMBL" id="SJZ56964.1"/>
    </source>
</evidence>
<dbReference type="PANTHER" id="PTHR43095:SF2">
    <property type="entry name" value="GLUCONOKINASE"/>
    <property type="match status" value="1"/>
</dbReference>
<name>A0A1T4LR95_9ENTE</name>
<evidence type="ECO:0000256" key="6">
    <source>
        <dbReference type="ARBA" id="ARBA00023308"/>
    </source>
</evidence>
<dbReference type="PIRSF" id="PIRSF000538">
    <property type="entry name" value="GlpK"/>
    <property type="match status" value="1"/>
</dbReference>